<reference evidence="1 2" key="1">
    <citation type="submission" date="2023-12" db="EMBL/GenBank/DDBJ databases">
        <title>Genome sequencing and assembly of bacterial species from a model synthetic community.</title>
        <authorList>
            <person name="Hogle S.L."/>
        </authorList>
    </citation>
    <scope>NUCLEOTIDE SEQUENCE [LARGE SCALE GENOMIC DNA]</scope>
    <source>
        <strain evidence="1 2">HAMBI_3031</strain>
    </source>
</reference>
<accession>A0ABZ0WBJ0</accession>
<sequence length="575" mass="62859">MIKIYLPLLAIIGTLFFLSSCKKYADPPPYFEDDSTAAVVGKRKVLLIGIDGLSGKEFKALNLPALNGMLQKSKYTLVNAVDDAVTTDAASWKTLLSGVSFAKHMVRDSTFESLEQPEEGQVGTNYPSLFYFIIRSARPDLQSRIVSDWPEMLSSLTPEASFKVATQNDAATKDSVVAAVKNNDDDLLVAHFNGASIAGKAGAFSASDNGYKAAVLKIDTYINDIMTALKARPLYNKEEDWLVIVTGTHGGKGNAYGGNSDEEIMVPAIYYHEKMQSTEFVKADYSSVVINGRDGNTVKATVADGRVYDIGTGSQTIQIKIKGSGPFNWPHFMGKTTRFTQVGWTMFTNSGGSWCFSIRGSNTSEKRLQVTTPNLFDNSWHTVTAVIYDSAGSKWVKRFMDGVRIQDDNGTRNLGANPGSISSSDPLMIGWGDDTGFGAMTFNVADFEIFNTALTDEEVRNNLCLKDLSKHPKYTNLIGYWPCYDGFGSRFKNLAPGMSTHSLGLTGPYLWNADPVIPCTITPTPAGSNKAQVMLSSAGVPGTIFYWLRISVNSKWGIEPSNWLSLYETEFIGVE</sequence>
<gene>
    <name evidence="1" type="ORF">U0035_06780</name>
</gene>
<protein>
    <submittedName>
        <fullName evidence="1">DUF4983 domain-containing protein</fullName>
    </submittedName>
</protein>
<organism evidence="1 2">
    <name type="scientific">Niabella yanshanensis</name>
    <dbReference type="NCBI Taxonomy" id="577386"/>
    <lineage>
        <taxon>Bacteria</taxon>
        <taxon>Pseudomonadati</taxon>
        <taxon>Bacteroidota</taxon>
        <taxon>Chitinophagia</taxon>
        <taxon>Chitinophagales</taxon>
        <taxon>Chitinophagaceae</taxon>
        <taxon>Niabella</taxon>
    </lineage>
</organism>
<name>A0ABZ0WBJ0_9BACT</name>
<dbReference type="InterPro" id="IPR013320">
    <property type="entry name" value="ConA-like_dom_sf"/>
</dbReference>
<evidence type="ECO:0000313" key="1">
    <source>
        <dbReference type="EMBL" id="WQD39852.1"/>
    </source>
</evidence>
<evidence type="ECO:0000313" key="2">
    <source>
        <dbReference type="Proteomes" id="UP001325680"/>
    </source>
</evidence>
<keyword evidence="2" id="KW-1185">Reference proteome</keyword>
<dbReference type="SUPFAM" id="SSF49899">
    <property type="entry name" value="Concanavalin A-like lectins/glucanases"/>
    <property type="match status" value="1"/>
</dbReference>
<dbReference type="Pfam" id="PF13385">
    <property type="entry name" value="Laminin_G_3"/>
    <property type="match status" value="1"/>
</dbReference>
<dbReference type="EMBL" id="CP139960">
    <property type="protein sequence ID" value="WQD39852.1"/>
    <property type="molecule type" value="Genomic_DNA"/>
</dbReference>
<dbReference type="Proteomes" id="UP001325680">
    <property type="component" value="Chromosome"/>
</dbReference>
<dbReference type="Gene3D" id="2.60.120.200">
    <property type="match status" value="1"/>
</dbReference>
<dbReference type="PROSITE" id="PS51257">
    <property type="entry name" value="PROKAR_LIPOPROTEIN"/>
    <property type="match status" value="1"/>
</dbReference>
<dbReference type="SUPFAM" id="SSF53649">
    <property type="entry name" value="Alkaline phosphatase-like"/>
    <property type="match status" value="1"/>
</dbReference>
<dbReference type="InterPro" id="IPR017850">
    <property type="entry name" value="Alkaline_phosphatase_core_sf"/>
</dbReference>
<dbReference type="Gene3D" id="3.40.720.10">
    <property type="entry name" value="Alkaline Phosphatase, subunit A"/>
    <property type="match status" value="1"/>
</dbReference>
<proteinExistence type="predicted"/>